<evidence type="ECO:0000313" key="3">
    <source>
        <dbReference type="Proteomes" id="UP000286134"/>
    </source>
</evidence>
<feature type="region of interest" description="Disordered" evidence="1">
    <location>
        <begin position="188"/>
        <end position="218"/>
    </location>
</feature>
<evidence type="ECO:0000256" key="1">
    <source>
        <dbReference type="SAM" id="MobiDB-lite"/>
    </source>
</evidence>
<protein>
    <submittedName>
        <fullName evidence="2">Uncharacterized protein</fullName>
    </submittedName>
</protein>
<feature type="compositionally biased region" description="Basic residues" evidence="1">
    <location>
        <begin position="250"/>
        <end position="264"/>
    </location>
</feature>
<dbReference type="EMBL" id="MCFK01008289">
    <property type="protein sequence ID" value="RKF56262.1"/>
    <property type="molecule type" value="Genomic_DNA"/>
</dbReference>
<feature type="region of interest" description="Disordered" evidence="1">
    <location>
        <begin position="149"/>
        <end position="168"/>
    </location>
</feature>
<evidence type="ECO:0000313" key="2">
    <source>
        <dbReference type="EMBL" id="RKF56262.1"/>
    </source>
</evidence>
<name>A0A420HFM7_9PEZI</name>
<keyword evidence="3" id="KW-1185">Reference proteome</keyword>
<feature type="region of interest" description="Disordered" evidence="1">
    <location>
        <begin position="1"/>
        <end position="38"/>
    </location>
</feature>
<feature type="compositionally biased region" description="Basic and acidic residues" evidence="1">
    <location>
        <begin position="199"/>
        <end position="211"/>
    </location>
</feature>
<dbReference type="OrthoDB" id="10522516at2759"/>
<comment type="caution">
    <text evidence="2">The sequence shown here is derived from an EMBL/GenBank/DDBJ whole genome shotgun (WGS) entry which is preliminary data.</text>
</comment>
<feature type="compositionally biased region" description="Basic and acidic residues" evidence="1">
    <location>
        <begin position="16"/>
        <end position="32"/>
    </location>
</feature>
<reference evidence="2 3" key="1">
    <citation type="journal article" date="2018" name="BMC Genomics">
        <title>Comparative genome analyses reveal sequence features reflecting distinct modes of host-adaptation between dicot and monocot powdery mildew.</title>
        <authorList>
            <person name="Wu Y."/>
            <person name="Ma X."/>
            <person name="Pan Z."/>
            <person name="Kale S.D."/>
            <person name="Song Y."/>
            <person name="King H."/>
            <person name="Zhang Q."/>
            <person name="Presley C."/>
            <person name="Deng X."/>
            <person name="Wei C.I."/>
            <person name="Xiao S."/>
        </authorList>
    </citation>
    <scope>NUCLEOTIDE SEQUENCE [LARGE SCALE GENOMIC DNA]</scope>
    <source>
        <strain evidence="2">UMSG2</strain>
    </source>
</reference>
<organism evidence="2 3">
    <name type="scientific">Erysiphe neolycopersici</name>
    <dbReference type="NCBI Taxonomy" id="212602"/>
    <lineage>
        <taxon>Eukaryota</taxon>
        <taxon>Fungi</taxon>
        <taxon>Dikarya</taxon>
        <taxon>Ascomycota</taxon>
        <taxon>Pezizomycotina</taxon>
        <taxon>Leotiomycetes</taxon>
        <taxon>Erysiphales</taxon>
        <taxon>Erysiphaceae</taxon>
        <taxon>Erysiphe</taxon>
    </lineage>
</organism>
<sequence>MGSRAKRKSKHKKNSNKSESENLHREISEHDSSNTVGLSNFEPRRSSCCSDINLVFRPKSIISQHDFEADPTRIIRMSRDLGTRSDELETLLFQSCVDEFMKSPKKVGRDSKINTTFFSILLTEIEKIKQDLLQRIAFINSCSCVLSGSYQQPNHPDHPEEPSNLAPITNSHQMDEQVTKEQMAKEILTYRPSENISIESRKEKHRDESSDKPLIQDCHEKQEFDDTLGLVVDSGSEEGATHDKGIQVTKTKRKRAKRKRKKKRASEDESNKISSVTISGTNLNIDVTKEESELMKVLNYYTERSLTLTDDNDLYIIFVEYHFFILCMFKQSPNVMASLISKFEVINSPKKEVHEIKDKKHHFVQSVFYCILLGRLKSGTDKLQEYFNSLTDDIKSQRSHDILLNESNDTIISYFRIVAENGNMHPVVWYMSLRELARNIEKSRPFPGPKQACNHWKNGIRHWTDVILHCTCCDECLPHDEHTELLVTEFLKGSEVYRDDALKFWKGIRCLPWINAVATFNFNKIMGL</sequence>
<dbReference type="AlphaFoldDB" id="A0A420HFM7"/>
<feature type="region of interest" description="Disordered" evidence="1">
    <location>
        <begin position="234"/>
        <end position="273"/>
    </location>
</feature>
<proteinExistence type="predicted"/>
<feature type="compositionally biased region" description="Basic residues" evidence="1">
    <location>
        <begin position="1"/>
        <end position="15"/>
    </location>
</feature>
<gene>
    <name evidence="2" type="ORF">OnM2_082032</name>
</gene>
<accession>A0A420HFM7</accession>
<dbReference type="Proteomes" id="UP000286134">
    <property type="component" value="Unassembled WGS sequence"/>
</dbReference>